<evidence type="ECO:0000313" key="3">
    <source>
        <dbReference type="WBParaSite" id="Pan_g14193.t1"/>
    </source>
</evidence>
<evidence type="ECO:0000256" key="1">
    <source>
        <dbReference type="SAM" id="SignalP"/>
    </source>
</evidence>
<feature type="chain" id="PRO_5028995319" evidence="1">
    <location>
        <begin position="19"/>
        <end position="198"/>
    </location>
</feature>
<reference evidence="2" key="1">
    <citation type="journal article" date="2013" name="Genetics">
        <title>The draft genome and transcriptome of Panagrellus redivivus are shaped by the harsh demands of a free-living lifestyle.</title>
        <authorList>
            <person name="Srinivasan J."/>
            <person name="Dillman A.R."/>
            <person name="Macchietto M.G."/>
            <person name="Heikkinen L."/>
            <person name="Lakso M."/>
            <person name="Fracchia K.M."/>
            <person name="Antoshechkin I."/>
            <person name="Mortazavi A."/>
            <person name="Wong G."/>
            <person name="Sternberg P.W."/>
        </authorList>
    </citation>
    <scope>NUCLEOTIDE SEQUENCE [LARGE SCALE GENOMIC DNA]</scope>
    <source>
        <strain evidence="2">MT8872</strain>
    </source>
</reference>
<name>A0A7E4ZSB0_PANRE</name>
<feature type="signal peptide" evidence="1">
    <location>
        <begin position="1"/>
        <end position="18"/>
    </location>
</feature>
<sequence>MRLFAIFVVTGIVAVGITHELSDTPAVRYYGAAYRLLLPLVKHSAYAIESVRSEFYSMNFDDRKDPYARNYTTLSEVVNFLKILYDDVVQNGLNKTEYELRASNHLRLKERKASINESIEAFATADGVFAEFQESLQQKYENEMQMIKNTSSIQPLNPLPALSDFYKQSKQALSKWATVLMEVGTYPSLGPEQWGYSL</sequence>
<protein>
    <submittedName>
        <fullName evidence="3">SXP/RAL-2 family protein Ani s 5-like cation-binding domain-containing protein</fullName>
    </submittedName>
</protein>
<organism evidence="2 3">
    <name type="scientific">Panagrellus redivivus</name>
    <name type="common">Microworm</name>
    <dbReference type="NCBI Taxonomy" id="6233"/>
    <lineage>
        <taxon>Eukaryota</taxon>
        <taxon>Metazoa</taxon>
        <taxon>Ecdysozoa</taxon>
        <taxon>Nematoda</taxon>
        <taxon>Chromadorea</taxon>
        <taxon>Rhabditida</taxon>
        <taxon>Tylenchina</taxon>
        <taxon>Panagrolaimomorpha</taxon>
        <taxon>Panagrolaimoidea</taxon>
        <taxon>Panagrolaimidae</taxon>
        <taxon>Panagrellus</taxon>
    </lineage>
</organism>
<dbReference type="AlphaFoldDB" id="A0A7E4ZSB0"/>
<proteinExistence type="predicted"/>
<keyword evidence="1" id="KW-0732">Signal</keyword>
<dbReference type="Proteomes" id="UP000492821">
    <property type="component" value="Unassembled WGS sequence"/>
</dbReference>
<evidence type="ECO:0000313" key="2">
    <source>
        <dbReference type="Proteomes" id="UP000492821"/>
    </source>
</evidence>
<accession>A0A7E4ZSB0</accession>
<dbReference type="WBParaSite" id="Pan_g14193.t1">
    <property type="protein sequence ID" value="Pan_g14193.t1"/>
    <property type="gene ID" value="Pan_g14193"/>
</dbReference>
<keyword evidence="2" id="KW-1185">Reference proteome</keyword>
<reference evidence="3" key="2">
    <citation type="submission" date="2020-10" db="UniProtKB">
        <authorList>
            <consortium name="WormBaseParasite"/>
        </authorList>
    </citation>
    <scope>IDENTIFICATION</scope>
</reference>